<gene>
    <name evidence="1" type="ORF">AKJ08_2295</name>
</gene>
<proteinExistence type="predicted"/>
<sequence length="142" mass="15121">MEVDPRKRVAIFLHGGDYDRLHQACSIAASATAGGRDVQLFLFWWALERFVDGGFSTPAFSPPPGLERAAEAAEDAFEGGYPTAAALLEVARASGHCTVYACSASAGLLGRRPDEIADKVDQVVGWSAILSLTAGVSDRFYL</sequence>
<dbReference type="EMBL" id="CP012332">
    <property type="protein sequence ID" value="AKU91908.1"/>
    <property type="molecule type" value="Genomic_DNA"/>
</dbReference>
<dbReference type="KEGG" id="vin:AKJ08_2295"/>
<evidence type="ECO:0008006" key="3">
    <source>
        <dbReference type="Google" id="ProtNLM"/>
    </source>
</evidence>
<reference evidence="1 2" key="1">
    <citation type="submission" date="2015-08" db="EMBL/GenBank/DDBJ databases">
        <authorList>
            <person name="Babu N.S."/>
            <person name="Beckwith C.J."/>
            <person name="Beseler K.G."/>
            <person name="Brison A."/>
            <person name="Carone J.V."/>
            <person name="Caskin T.P."/>
            <person name="Diamond M."/>
            <person name="Durham M.E."/>
            <person name="Foxe J.M."/>
            <person name="Go M."/>
            <person name="Henderson B.A."/>
            <person name="Jones I.B."/>
            <person name="McGettigan J.A."/>
            <person name="Micheletti S.J."/>
            <person name="Nasrallah M.E."/>
            <person name="Ortiz D."/>
            <person name="Piller C.R."/>
            <person name="Privatt S.R."/>
            <person name="Schneider S.L."/>
            <person name="Sharp S."/>
            <person name="Smith T.C."/>
            <person name="Stanton J.D."/>
            <person name="Ullery H.E."/>
            <person name="Wilson R.J."/>
            <person name="Serrano M.G."/>
            <person name="Buck G."/>
            <person name="Lee V."/>
            <person name="Wang Y."/>
            <person name="Carvalho R."/>
            <person name="Voegtly L."/>
            <person name="Shi R."/>
            <person name="Duckworth R."/>
            <person name="Johnson A."/>
            <person name="Loviza R."/>
            <person name="Walstead R."/>
            <person name="Shah Z."/>
            <person name="Kiflezghi M."/>
            <person name="Wade K."/>
            <person name="Ball S.L."/>
            <person name="Bradley K.W."/>
            <person name="Asai D.J."/>
            <person name="Bowman C.A."/>
            <person name="Russell D.A."/>
            <person name="Pope W.H."/>
            <person name="Jacobs-Sera D."/>
            <person name="Hendrix R.W."/>
            <person name="Hatfull G.F."/>
        </authorList>
    </citation>
    <scope>NUCLEOTIDE SEQUENCE [LARGE SCALE GENOMIC DNA]</scope>
    <source>
        <strain evidence="1 2">DSM 27710</strain>
    </source>
</reference>
<accession>A0A0K1PEE2</accession>
<name>A0A0K1PEE2_9BACT</name>
<evidence type="ECO:0000313" key="2">
    <source>
        <dbReference type="Proteomes" id="UP000055590"/>
    </source>
</evidence>
<dbReference type="PANTHER" id="PTHR34655:SF2">
    <property type="entry name" value="PEROXIREDOXIN FAMILY PROTEIN"/>
    <property type="match status" value="1"/>
</dbReference>
<dbReference type="AlphaFoldDB" id="A0A0K1PEE2"/>
<protein>
    <recommendedName>
        <fullName evidence="3">Peroxiredoxin</fullName>
    </recommendedName>
</protein>
<dbReference type="Gene3D" id="3.40.1260.10">
    <property type="entry name" value="DsrEFH-like"/>
    <property type="match status" value="1"/>
</dbReference>
<dbReference type="OrthoDB" id="271100at2"/>
<dbReference type="SUPFAM" id="SSF75169">
    <property type="entry name" value="DsrEFH-like"/>
    <property type="match status" value="1"/>
</dbReference>
<organism evidence="1 2">
    <name type="scientific">Vulgatibacter incomptus</name>
    <dbReference type="NCBI Taxonomy" id="1391653"/>
    <lineage>
        <taxon>Bacteria</taxon>
        <taxon>Pseudomonadati</taxon>
        <taxon>Myxococcota</taxon>
        <taxon>Myxococcia</taxon>
        <taxon>Myxococcales</taxon>
        <taxon>Cystobacterineae</taxon>
        <taxon>Vulgatibacteraceae</taxon>
        <taxon>Vulgatibacter</taxon>
    </lineage>
</organism>
<evidence type="ECO:0000313" key="1">
    <source>
        <dbReference type="EMBL" id="AKU91908.1"/>
    </source>
</evidence>
<keyword evidence="2" id="KW-1185">Reference proteome</keyword>
<dbReference type="InterPro" id="IPR027396">
    <property type="entry name" value="DsrEFH-like"/>
</dbReference>
<dbReference type="Proteomes" id="UP000055590">
    <property type="component" value="Chromosome"/>
</dbReference>
<dbReference type="RefSeq" id="WP_050726150.1">
    <property type="nucleotide sequence ID" value="NZ_CP012332.1"/>
</dbReference>
<dbReference type="PANTHER" id="PTHR34655">
    <property type="entry name" value="CONSERVED WITHIN P. AEROPHILUM"/>
    <property type="match status" value="1"/>
</dbReference>